<dbReference type="CDD" id="cd18793">
    <property type="entry name" value="SF2_C_SNF"/>
    <property type="match status" value="1"/>
</dbReference>
<dbReference type="Gene3D" id="3.40.50.150">
    <property type="entry name" value="Vaccinia Virus protein VP39"/>
    <property type="match status" value="1"/>
</dbReference>
<dbReference type="InterPro" id="IPR014001">
    <property type="entry name" value="Helicase_ATP-bd"/>
</dbReference>
<evidence type="ECO:0000313" key="8">
    <source>
        <dbReference type="EMBL" id="GJJ11419.1"/>
    </source>
</evidence>
<dbReference type="InterPro" id="IPR029063">
    <property type="entry name" value="SAM-dependent_MTases_sf"/>
</dbReference>
<feature type="compositionally biased region" description="Basic residues" evidence="6">
    <location>
        <begin position="1511"/>
        <end position="1524"/>
    </location>
</feature>
<organism evidence="8 9">
    <name type="scientific">Clathrus columnatus</name>
    <dbReference type="NCBI Taxonomy" id="1419009"/>
    <lineage>
        <taxon>Eukaryota</taxon>
        <taxon>Fungi</taxon>
        <taxon>Dikarya</taxon>
        <taxon>Basidiomycota</taxon>
        <taxon>Agaricomycotina</taxon>
        <taxon>Agaricomycetes</taxon>
        <taxon>Phallomycetidae</taxon>
        <taxon>Phallales</taxon>
        <taxon>Clathraceae</taxon>
        <taxon>Clathrus</taxon>
    </lineage>
</organism>
<dbReference type="SUPFAM" id="SSF53335">
    <property type="entry name" value="S-adenosyl-L-methionine-dependent methyltransferases"/>
    <property type="match status" value="1"/>
</dbReference>
<dbReference type="Gene3D" id="3.40.50.10810">
    <property type="entry name" value="Tandem AAA-ATPase domain"/>
    <property type="match status" value="1"/>
</dbReference>
<keyword evidence="9" id="KW-1185">Reference proteome</keyword>
<dbReference type="InterPro" id="IPR000330">
    <property type="entry name" value="SNF2_N"/>
</dbReference>
<feature type="region of interest" description="Disordered" evidence="6">
    <location>
        <begin position="1422"/>
        <end position="1580"/>
    </location>
</feature>
<feature type="compositionally biased region" description="Low complexity" evidence="6">
    <location>
        <begin position="1464"/>
        <end position="1478"/>
    </location>
</feature>
<keyword evidence="3" id="KW-0547">Nucleotide-binding</keyword>
<sequence>MAACAIEISVVTTRYLRHEFLPTIRRARSRLVPFAMAKDKLTRKNQPKLTKFFKKSKDVSESDASDNEASNANQVVSKGSNNKLSPDQSDLPPINDIASIFADLTNRIPQIQDVVERIRGRKLRVATMCSGTESPLLALNLICRSIKEKYGMTFNVEHIFSCEIEPFKQAYIERNFKPPILFRDVCELGGEYATTAYGSRVKVPGDVDILIAGTSCVDYSNLNNEKQDIDAEGESGRTFRGMMSWVTNHRPPIVILENVCGAPWDKVQRYFEAKSYSAAYMRVDTKNFYIPHTRTRVYLMAVDKKKSDLPGEWKELLKQFYRPASSTLDAFLLPTDDSRIYQAREKLVQESFGSVDRRTGRTDWGRCESRHQRARLEEELGNKRPLTGWDEGGYCNLPDFAWNDWGVIQVERVWDLMDISLLRAAKHGVDPSYKTQVWNLSQNVDRNIGTRPGICPCLTPSMIPYITNRGGPMIGLEALSLQGLPIDELLLTRETEDQLADLAGNAMSTTVVGASIMAALIVGKKLLKIGDDGAMEVDSTSLAKQDDIMGEDRLSSKELDLTETIQHPFKTLLRDADRSSRLCECEGRTGLTSRTIRRCQDCGTSTCVKCGGRPEHNYAPIDFANSPRISPSKFDADIKTALPMCVNIGGLDEKVLDEIKRSSQAMINDEDWDPWRVATLSACRSELRFSTLKRQEIWVAIYDSPTAVLELLLHPKQPEWRLFGKPESSVPANSPIRKLLSLPVARSLCNGNLLAGEWELALPHKVSFDITLKGTGELVASWESRLGLQGATYKDRQVHTLVEISVPEEYKSHLDRDISGLYTYLPQCGNANGSLHKKVEENTLPNLFFFIDPTRCGEAIEDPFVFSIDTRRYELGETRSIICSLDPKWRQTDLVEPETVKCHIPCKWVLVPGVGLQLKERPAEFKVPAKRLDLVVSQKTCANPNAILICNVALQGQAGSEWPRDEWKEVDAVHARTVFQSIGWIIERVKRIDGCVDRWVDASIEDNVVNCERCAPIPPKLLWKKIDRKVKAIEDQSQAGAYEHALKHRPNAFVTQLKLDTVSNIGSLRIGVNMPSLIHRAVSRLPVKHRSEPPTVSWRLTTNYTPPAKLTLPKFQLIGNKQDPEHSQPPNFKIPLRREQLRSLSWMIKQESREAKPFIEEEIAEAMFEPLGWRAEGRAQRPVRVRGGVLADEVGYGKTAITLGLIDCLPYKKSDAPPDEITRGRISVKGSLIVVPPHLTRQWASEVKKFCGNKFDVVVISTAANLNSLTIENIQNADIVIVASNLFKSSVYLANLEAFSAAGTLPIQEGRYFNVRLRQLLSSLKDQIELLKGEGAEAVSKKIVEAELRSKYFSWISVLYFAHFSFVGSEPDVIVAPIKRLKGKQYKQANEDKSKKHQDTPKGSVDASQNIVPSARLKCEIIVPPLPKKNKNRASSHESELRDEESDAIRPHRRKATKSVIVISDSNSDNSDSNYSDMDLSRTKSDGADESSDLEHSVSENDSSEDEKPRPRSVKVKPPKKSRPVKGGNQSETSMDVDEPGKGRKRKSEALESDAGSDELNPKKKAKMETKPKVSRSKADPWKLKSTAVRKDWKELQAPPLEIFHFHRLVIDEYTYLDGKTHSLITSLQATCRWVLSGTPPVHDFPSLKTIAVFLDIHLGIDDDGECQSAQVKKRKREQTEVEKFHSFREVRSLEWHGHRHQVGQGFLDQFVRQNKPEIDEIPATEHHEKVVLPAAERAIYLELEHHLRALDMTIKRGRKNESDREKRLQKSLGESSSAEEALLKRCSHFDLDTSDKENAMKACEIIVKDRTTQLEECRTDLLKNVAKALEMQKRIGKTEDESLFQEWLRVTRTEGVGDREATNIILAVLKEAGADVHVAPLKTTTRSTLDAKPKATGKTTKLLKGKVKEKSQDVNDLIWEHREHAHDLRKLAKELVGRVRSLRYFTVVRDLQKQKQKDVKPVDCPSCKRQSLPISEIGVLSSCGHMGCIKCVIACAEQEECVYHASGDCNAAARVLNVVKAETLGVDDVMRDGKGKHFGRKLEQVVDLIKNRIPESERVLVFVQFPDLMKKVNEALTANKIKFLEIKGTATVKSKNLETFQNETVESHRVLLLNVTDESASGANLTSANHAIFLSPLLTLAQEIYDACETQAIGRLRRFGQTKMVHIWRFLTLDTIDTEIYEKRSDQKL</sequence>
<evidence type="ECO:0000256" key="4">
    <source>
        <dbReference type="ARBA" id="ARBA00022801"/>
    </source>
</evidence>
<dbReference type="Gene3D" id="3.40.50.300">
    <property type="entry name" value="P-loop containing nucleotide triphosphate hydrolases"/>
    <property type="match status" value="1"/>
</dbReference>
<dbReference type="PANTHER" id="PTHR45626">
    <property type="entry name" value="TRANSCRIPTION TERMINATION FACTOR 2-RELATED"/>
    <property type="match status" value="1"/>
</dbReference>
<comment type="caution">
    <text evidence="8">The sequence shown here is derived from an EMBL/GenBank/DDBJ whole genome shotgun (WGS) entry which is preliminary data.</text>
</comment>
<dbReference type="PANTHER" id="PTHR45626:SF26">
    <property type="entry name" value="FAMILY HELICASE, PUTATIVE (AFU_ORTHOLOGUE AFUA_2G09120)-RELATED"/>
    <property type="match status" value="1"/>
</dbReference>
<evidence type="ECO:0000256" key="6">
    <source>
        <dbReference type="SAM" id="MobiDB-lite"/>
    </source>
</evidence>
<feature type="region of interest" description="Disordered" evidence="6">
    <location>
        <begin position="1385"/>
        <end position="1410"/>
    </location>
</feature>
<reference evidence="8" key="1">
    <citation type="submission" date="2021-10" db="EMBL/GenBank/DDBJ databases">
        <title>De novo Genome Assembly of Clathrus columnatus (Basidiomycota, Fungi) Using Illumina and Nanopore Sequence Data.</title>
        <authorList>
            <person name="Ogiso-Tanaka E."/>
            <person name="Itagaki H."/>
            <person name="Hosoya T."/>
            <person name="Hosaka K."/>
        </authorList>
    </citation>
    <scope>NUCLEOTIDE SEQUENCE</scope>
    <source>
        <strain evidence="8">MO-923</strain>
    </source>
</reference>
<dbReference type="InterPro" id="IPR050628">
    <property type="entry name" value="SNF2_RAD54_helicase_TF"/>
</dbReference>
<keyword evidence="5" id="KW-0067">ATP-binding</keyword>
<dbReference type="InterPro" id="IPR027417">
    <property type="entry name" value="P-loop_NTPase"/>
</dbReference>
<gene>
    <name evidence="8" type="ORF">Clacol_005652</name>
</gene>
<evidence type="ECO:0000313" key="9">
    <source>
        <dbReference type="Proteomes" id="UP001050691"/>
    </source>
</evidence>
<evidence type="ECO:0000256" key="2">
    <source>
        <dbReference type="ARBA" id="ARBA00022679"/>
    </source>
</evidence>
<dbReference type="InterPro" id="IPR038718">
    <property type="entry name" value="SNF2-like_sf"/>
</dbReference>
<keyword evidence="2" id="KW-0808">Transferase</keyword>
<dbReference type="GO" id="GO:0008094">
    <property type="term" value="F:ATP-dependent activity, acting on DNA"/>
    <property type="evidence" value="ECO:0007669"/>
    <property type="project" value="TreeGrafter"/>
</dbReference>
<dbReference type="Pfam" id="PF00145">
    <property type="entry name" value="DNA_methylase"/>
    <property type="match status" value="1"/>
</dbReference>
<dbReference type="Proteomes" id="UP001050691">
    <property type="component" value="Unassembled WGS sequence"/>
</dbReference>
<protein>
    <recommendedName>
        <fullName evidence="7">Helicase C-terminal domain-containing protein</fullName>
    </recommendedName>
</protein>
<dbReference type="SMART" id="SM00487">
    <property type="entry name" value="DEXDc"/>
    <property type="match status" value="1"/>
</dbReference>
<dbReference type="GO" id="GO:0032259">
    <property type="term" value="P:methylation"/>
    <property type="evidence" value="ECO:0007669"/>
    <property type="project" value="UniProtKB-KW"/>
</dbReference>
<feature type="domain" description="Helicase C-terminal" evidence="7">
    <location>
        <begin position="2042"/>
        <end position="2190"/>
    </location>
</feature>
<evidence type="ECO:0000256" key="1">
    <source>
        <dbReference type="ARBA" id="ARBA00022603"/>
    </source>
</evidence>
<dbReference type="GO" id="GO:0016787">
    <property type="term" value="F:hydrolase activity"/>
    <property type="evidence" value="ECO:0007669"/>
    <property type="project" value="UniProtKB-KW"/>
</dbReference>
<feature type="compositionally biased region" description="Basic and acidic residues" evidence="6">
    <location>
        <begin position="1389"/>
        <end position="1400"/>
    </location>
</feature>
<feature type="compositionally biased region" description="Basic and acidic residues" evidence="6">
    <location>
        <begin position="1567"/>
        <end position="1580"/>
    </location>
</feature>
<dbReference type="Pfam" id="PF00176">
    <property type="entry name" value="SNF2-rel_dom"/>
    <property type="match status" value="1"/>
</dbReference>
<dbReference type="GO" id="GO:0005634">
    <property type="term" value="C:nucleus"/>
    <property type="evidence" value="ECO:0007669"/>
    <property type="project" value="TreeGrafter"/>
</dbReference>
<feature type="compositionally biased region" description="Basic and acidic residues" evidence="6">
    <location>
        <begin position="1479"/>
        <end position="1499"/>
    </location>
</feature>
<dbReference type="PROSITE" id="PS51194">
    <property type="entry name" value="HELICASE_CTER"/>
    <property type="match status" value="1"/>
</dbReference>
<feature type="region of interest" description="Disordered" evidence="6">
    <location>
        <begin position="52"/>
        <end position="91"/>
    </location>
</feature>
<keyword evidence="1" id="KW-0489">Methyltransferase</keyword>
<proteinExistence type="predicted"/>
<keyword evidence="4" id="KW-0378">Hydrolase</keyword>
<evidence type="ECO:0000256" key="3">
    <source>
        <dbReference type="ARBA" id="ARBA00022741"/>
    </source>
</evidence>
<feature type="compositionally biased region" description="Polar residues" evidence="6">
    <location>
        <begin position="67"/>
        <end position="88"/>
    </location>
</feature>
<dbReference type="EMBL" id="BPWL01000006">
    <property type="protein sequence ID" value="GJJ11419.1"/>
    <property type="molecule type" value="Genomic_DNA"/>
</dbReference>
<dbReference type="Pfam" id="PF00271">
    <property type="entry name" value="Helicase_C"/>
    <property type="match status" value="1"/>
</dbReference>
<dbReference type="InterPro" id="IPR049730">
    <property type="entry name" value="SNF2/RAD54-like_C"/>
</dbReference>
<evidence type="ECO:0000256" key="5">
    <source>
        <dbReference type="ARBA" id="ARBA00022840"/>
    </source>
</evidence>
<dbReference type="GO" id="GO:0008168">
    <property type="term" value="F:methyltransferase activity"/>
    <property type="evidence" value="ECO:0007669"/>
    <property type="project" value="UniProtKB-KW"/>
</dbReference>
<name>A0AAV5AE02_9AGAM</name>
<evidence type="ECO:0000259" key="7">
    <source>
        <dbReference type="PROSITE" id="PS51194"/>
    </source>
</evidence>
<dbReference type="GO" id="GO:0005524">
    <property type="term" value="F:ATP binding"/>
    <property type="evidence" value="ECO:0007669"/>
    <property type="project" value="UniProtKB-KW"/>
</dbReference>
<dbReference type="InterPro" id="IPR001650">
    <property type="entry name" value="Helicase_C-like"/>
</dbReference>
<dbReference type="SUPFAM" id="SSF52540">
    <property type="entry name" value="P-loop containing nucleoside triphosphate hydrolases"/>
    <property type="match status" value="2"/>
</dbReference>
<accession>A0AAV5AE02</accession>
<dbReference type="InterPro" id="IPR001525">
    <property type="entry name" value="C5_MeTfrase"/>
</dbReference>
<dbReference type="GO" id="GO:0006281">
    <property type="term" value="P:DNA repair"/>
    <property type="evidence" value="ECO:0007669"/>
    <property type="project" value="TreeGrafter"/>
</dbReference>